<reference evidence="1 2" key="1">
    <citation type="journal article" date="2007" name="Appl. Environ. Microbiol.">
        <title>Genome sequence of the cellulolytic gliding bacterium Cytophaga hutchinsonii.</title>
        <authorList>
            <person name="Xie G."/>
            <person name="Bruce D.C."/>
            <person name="Challacombe J.F."/>
            <person name="Chertkov O."/>
            <person name="Detter J.C."/>
            <person name="Gilna P."/>
            <person name="Han C.S."/>
            <person name="Lucas S."/>
            <person name="Misra M."/>
            <person name="Myers G.L."/>
            <person name="Richardson P."/>
            <person name="Tapia R."/>
            <person name="Thayer N."/>
            <person name="Thompson L.S."/>
            <person name="Brettin T.S."/>
            <person name="Henrissat B."/>
            <person name="Wilson D.B."/>
            <person name="McBride M.J."/>
        </authorList>
    </citation>
    <scope>NUCLEOTIDE SEQUENCE [LARGE SCALE GENOMIC DNA]</scope>
    <source>
        <strain evidence="2">ATCC 33406 / DSM 1761 / CIP 103989 / NBRC 15051 / NCIMB 9469 / D465</strain>
    </source>
</reference>
<protein>
    <submittedName>
        <fullName evidence="1">Uncharacterized protein</fullName>
    </submittedName>
</protein>
<dbReference type="Pfam" id="PF02635">
    <property type="entry name" value="DsrE"/>
    <property type="match status" value="1"/>
</dbReference>
<dbReference type="AlphaFoldDB" id="A0A6N4SR81"/>
<dbReference type="PANTHER" id="PTHR37691:SF1">
    <property type="entry name" value="BLR3518 PROTEIN"/>
    <property type="match status" value="1"/>
</dbReference>
<dbReference type="SUPFAM" id="SSF75169">
    <property type="entry name" value="DsrEFH-like"/>
    <property type="match status" value="1"/>
</dbReference>
<proteinExistence type="predicted"/>
<dbReference type="InterPro" id="IPR027396">
    <property type="entry name" value="DsrEFH-like"/>
</dbReference>
<dbReference type="RefSeq" id="WP_011584968.1">
    <property type="nucleotide sequence ID" value="NC_008255.1"/>
</dbReference>
<evidence type="ECO:0000313" key="2">
    <source>
        <dbReference type="Proteomes" id="UP000001822"/>
    </source>
</evidence>
<dbReference type="EMBL" id="CP000383">
    <property type="protein sequence ID" value="ABG58853.1"/>
    <property type="molecule type" value="Genomic_DNA"/>
</dbReference>
<name>A0A6N4SR81_CYTH3</name>
<sequence>MGEKSDTYKVVIQLSSNELLVQKATISQLNNILNALPSVSIELVMNGPGIDLILKDAFLINTLEQLSEKGIQFMVCKNSLNYKNMDHNSILPFCKIVPSALAHLVVRQHEGWSYIKAGF</sequence>
<accession>A0A6N4SR81</accession>
<dbReference type="InterPro" id="IPR003787">
    <property type="entry name" value="Sulphur_relay_DsrE/F-like"/>
</dbReference>
<dbReference type="Gene3D" id="3.40.1260.10">
    <property type="entry name" value="DsrEFH-like"/>
    <property type="match status" value="1"/>
</dbReference>
<gene>
    <name evidence="1" type="ordered locus">CHU_1583</name>
</gene>
<keyword evidence="2" id="KW-1185">Reference proteome</keyword>
<organism evidence="1 2">
    <name type="scientific">Cytophaga hutchinsonii (strain ATCC 33406 / DSM 1761 / CIP 103989 / NBRC 15051 / NCIMB 9469 / D465)</name>
    <dbReference type="NCBI Taxonomy" id="269798"/>
    <lineage>
        <taxon>Bacteria</taxon>
        <taxon>Pseudomonadati</taxon>
        <taxon>Bacteroidota</taxon>
        <taxon>Cytophagia</taxon>
        <taxon>Cytophagales</taxon>
        <taxon>Cytophagaceae</taxon>
        <taxon>Cytophaga</taxon>
    </lineage>
</organism>
<evidence type="ECO:0000313" key="1">
    <source>
        <dbReference type="EMBL" id="ABG58853.1"/>
    </source>
</evidence>
<dbReference type="OrthoDB" id="678766at2"/>
<dbReference type="PANTHER" id="PTHR37691">
    <property type="entry name" value="BLR3518 PROTEIN"/>
    <property type="match status" value="1"/>
</dbReference>
<dbReference type="KEGG" id="chu:CHU_1583"/>
<dbReference type="Proteomes" id="UP000001822">
    <property type="component" value="Chromosome"/>
</dbReference>